<proteinExistence type="inferred from homology"/>
<feature type="domain" description="SIAH-type" evidence="12">
    <location>
        <begin position="320"/>
        <end position="379"/>
    </location>
</feature>
<dbReference type="GO" id="GO:0008270">
    <property type="term" value="F:zinc ion binding"/>
    <property type="evidence" value="ECO:0007669"/>
    <property type="project" value="UniProtKB-KW"/>
</dbReference>
<evidence type="ECO:0000256" key="5">
    <source>
        <dbReference type="ARBA" id="ARBA00022679"/>
    </source>
</evidence>
<comment type="pathway">
    <text evidence="2">Protein modification; protein ubiquitination.</text>
</comment>
<comment type="catalytic activity">
    <reaction evidence="1">
        <text>S-ubiquitinyl-[E2 ubiquitin-conjugating enzyme]-L-cysteine + [acceptor protein]-L-lysine = [E2 ubiquitin-conjugating enzyme]-L-cysteine + N(6)-ubiquitinyl-[acceptor protein]-L-lysine.</text>
        <dbReference type="EC" id="2.3.2.27"/>
    </reaction>
</comment>
<accession>A0A8K0GIQ2</accession>
<evidence type="ECO:0000256" key="7">
    <source>
        <dbReference type="ARBA" id="ARBA00022771"/>
    </source>
</evidence>
<dbReference type="InterPro" id="IPR013010">
    <property type="entry name" value="Znf_SIAH"/>
</dbReference>
<dbReference type="Pfam" id="PF21362">
    <property type="entry name" value="Sina_RING"/>
    <property type="match status" value="1"/>
</dbReference>
<dbReference type="SUPFAM" id="SSF49599">
    <property type="entry name" value="TRAF domain-like"/>
    <property type="match status" value="2"/>
</dbReference>
<keyword evidence="8" id="KW-0833">Ubl conjugation pathway</keyword>
<keyword evidence="7 10" id="KW-0863">Zinc-finger</keyword>
<dbReference type="GO" id="GO:0005737">
    <property type="term" value="C:cytoplasm"/>
    <property type="evidence" value="ECO:0007669"/>
    <property type="project" value="TreeGrafter"/>
</dbReference>
<comment type="similarity">
    <text evidence="3">Belongs to the SINA (Seven in absentia) family.</text>
</comment>
<evidence type="ECO:0000256" key="9">
    <source>
        <dbReference type="ARBA" id="ARBA00022833"/>
    </source>
</evidence>
<dbReference type="GO" id="GO:0043161">
    <property type="term" value="P:proteasome-mediated ubiquitin-dependent protein catabolic process"/>
    <property type="evidence" value="ECO:0007669"/>
    <property type="project" value="TreeGrafter"/>
</dbReference>
<feature type="domain" description="RING-type" evidence="11">
    <location>
        <begin position="268"/>
        <end position="303"/>
    </location>
</feature>
<dbReference type="GO" id="GO:0016567">
    <property type="term" value="P:protein ubiquitination"/>
    <property type="evidence" value="ECO:0007669"/>
    <property type="project" value="UniProtKB-UniPathway"/>
</dbReference>
<dbReference type="EC" id="2.3.2.27" evidence="4"/>
<dbReference type="OrthoDB" id="620422at2759"/>
<dbReference type="SUPFAM" id="SSF57850">
    <property type="entry name" value="RING/U-box"/>
    <property type="match status" value="1"/>
</dbReference>
<organism evidence="13 14">
    <name type="scientific">Ignelater luminosus</name>
    <name type="common">Cucubano</name>
    <name type="synonym">Pyrophorus luminosus</name>
    <dbReference type="NCBI Taxonomy" id="2038154"/>
    <lineage>
        <taxon>Eukaryota</taxon>
        <taxon>Metazoa</taxon>
        <taxon>Ecdysozoa</taxon>
        <taxon>Arthropoda</taxon>
        <taxon>Hexapoda</taxon>
        <taxon>Insecta</taxon>
        <taxon>Pterygota</taxon>
        <taxon>Neoptera</taxon>
        <taxon>Endopterygota</taxon>
        <taxon>Coleoptera</taxon>
        <taxon>Polyphaga</taxon>
        <taxon>Elateriformia</taxon>
        <taxon>Elateroidea</taxon>
        <taxon>Elateridae</taxon>
        <taxon>Agrypninae</taxon>
        <taxon>Pyrophorini</taxon>
        <taxon>Ignelater</taxon>
    </lineage>
</organism>
<evidence type="ECO:0000259" key="11">
    <source>
        <dbReference type="PROSITE" id="PS50089"/>
    </source>
</evidence>
<evidence type="ECO:0000313" key="13">
    <source>
        <dbReference type="EMBL" id="KAF2901394.1"/>
    </source>
</evidence>
<keyword evidence="5" id="KW-0808">Transferase</keyword>
<evidence type="ECO:0000313" key="14">
    <source>
        <dbReference type="Proteomes" id="UP000801492"/>
    </source>
</evidence>
<comment type="caution">
    <text evidence="13">The sequence shown here is derived from an EMBL/GenBank/DDBJ whole genome shotgun (WGS) entry which is preliminary data.</text>
</comment>
<protein>
    <recommendedName>
        <fullName evidence="4">RING-type E3 ubiquitin transferase</fullName>
        <ecNumber evidence="4">2.3.2.27</ecNumber>
    </recommendedName>
</protein>
<reference evidence="13" key="1">
    <citation type="submission" date="2019-08" db="EMBL/GenBank/DDBJ databases">
        <title>The genome of the North American firefly Photinus pyralis.</title>
        <authorList>
            <consortium name="Photinus pyralis genome working group"/>
            <person name="Fallon T.R."/>
            <person name="Sander Lower S.E."/>
            <person name="Weng J.-K."/>
        </authorList>
    </citation>
    <scope>NUCLEOTIDE SEQUENCE</scope>
    <source>
        <strain evidence="13">TRF0915ILg1</strain>
        <tissue evidence="13">Whole body</tissue>
    </source>
</reference>
<dbReference type="PANTHER" id="PTHR45877">
    <property type="entry name" value="E3 UBIQUITIN-PROTEIN LIGASE SIAH2"/>
    <property type="match status" value="1"/>
</dbReference>
<dbReference type="InterPro" id="IPR004162">
    <property type="entry name" value="SINA-like_animal"/>
</dbReference>
<dbReference type="GO" id="GO:0061630">
    <property type="term" value="F:ubiquitin protein ligase activity"/>
    <property type="evidence" value="ECO:0007669"/>
    <property type="project" value="UniProtKB-EC"/>
</dbReference>
<evidence type="ECO:0000256" key="1">
    <source>
        <dbReference type="ARBA" id="ARBA00000900"/>
    </source>
</evidence>
<dbReference type="PROSITE" id="PS50089">
    <property type="entry name" value="ZF_RING_2"/>
    <property type="match status" value="1"/>
</dbReference>
<dbReference type="FunFam" id="3.30.40.10:FF:000041">
    <property type="entry name" value="E3 ubiquitin-protein ligase SINAT3"/>
    <property type="match status" value="1"/>
</dbReference>
<dbReference type="UniPathway" id="UPA00143"/>
<evidence type="ECO:0000259" key="12">
    <source>
        <dbReference type="PROSITE" id="PS51081"/>
    </source>
</evidence>
<keyword evidence="6" id="KW-0479">Metal-binding</keyword>
<dbReference type="Proteomes" id="UP000801492">
    <property type="component" value="Unassembled WGS sequence"/>
</dbReference>
<dbReference type="InterPro" id="IPR001841">
    <property type="entry name" value="Znf_RING"/>
</dbReference>
<keyword evidence="14" id="KW-1185">Reference proteome</keyword>
<dbReference type="AlphaFoldDB" id="A0A8K0GIQ2"/>
<dbReference type="Pfam" id="PF21361">
    <property type="entry name" value="Sina_ZnF"/>
    <property type="match status" value="2"/>
</dbReference>
<evidence type="ECO:0000256" key="3">
    <source>
        <dbReference type="ARBA" id="ARBA00009119"/>
    </source>
</evidence>
<dbReference type="Gene3D" id="3.30.40.10">
    <property type="entry name" value="Zinc/RING finger domain, C3HC4 (zinc finger)"/>
    <property type="match status" value="3"/>
</dbReference>
<dbReference type="GO" id="GO:0031624">
    <property type="term" value="F:ubiquitin conjugating enzyme binding"/>
    <property type="evidence" value="ECO:0007669"/>
    <property type="project" value="TreeGrafter"/>
</dbReference>
<dbReference type="PANTHER" id="PTHR45877:SF2">
    <property type="entry name" value="E3 UBIQUITIN-PROTEIN LIGASE SINA-RELATED"/>
    <property type="match status" value="1"/>
</dbReference>
<evidence type="ECO:0000256" key="10">
    <source>
        <dbReference type="PROSITE-ProRule" id="PRU00455"/>
    </source>
</evidence>
<dbReference type="InterPro" id="IPR013083">
    <property type="entry name" value="Znf_RING/FYVE/PHD"/>
</dbReference>
<evidence type="ECO:0000256" key="6">
    <source>
        <dbReference type="ARBA" id="ARBA00022723"/>
    </source>
</evidence>
<dbReference type="PROSITE" id="PS51081">
    <property type="entry name" value="ZF_SIAH"/>
    <property type="match status" value="2"/>
</dbReference>
<gene>
    <name evidence="13" type="ORF">ILUMI_04792</name>
</gene>
<feature type="domain" description="SIAH-type" evidence="12">
    <location>
        <begin position="70"/>
        <end position="131"/>
    </location>
</feature>
<dbReference type="EMBL" id="VTPC01001670">
    <property type="protein sequence ID" value="KAF2901394.1"/>
    <property type="molecule type" value="Genomic_DNA"/>
</dbReference>
<keyword evidence="9" id="KW-0862">Zinc</keyword>
<dbReference type="InterPro" id="IPR049548">
    <property type="entry name" value="Sina-like_RING"/>
</dbReference>
<evidence type="ECO:0000256" key="8">
    <source>
        <dbReference type="ARBA" id="ARBA00022786"/>
    </source>
</evidence>
<evidence type="ECO:0000256" key="4">
    <source>
        <dbReference type="ARBA" id="ARBA00012483"/>
    </source>
</evidence>
<evidence type="ECO:0000256" key="2">
    <source>
        <dbReference type="ARBA" id="ARBA00004906"/>
    </source>
</evidence>
<name>A0A8K0GIQ2_IGNLU</name>
<sequence>MLEILEKITALEFNDRIASLPVFLCQRCLKLLKNPIMLLKDVGNICGNCTSPEDSKTATPNSALELIIQNLVFSCSNAERGCKEKSSCSNMLIHNSVCNYRDYACPGKLFTDCNWKGRFSDLIVHTETRHGQHAIEGYNNSFKFYLNLFDNREVIRLLYTDDEYFVLRIKCNTEAKVVHYIMYYLQLKDNKNDSSILYTISQTYKSITRSASNTTLSYENDYTQYYYTKNAVRINLPKVLNNLEPITVRLLLNNSEEPNDKLLEFLDCNVCNNLMKPPIYQCLTGHSICSSCVEKLDLCPLCKSAYSGTRNFTLESLCENIKVSCAYREYGCFKLSPVTEIEQHKRTCLSRPYPCPISIECLPLCAFSEIEKHMQISHTEKLIYNNYTEKRSRCPTDLTDMFCMVAHGRIFRVTHKQDKGTEKAYWIVQIISLTNEEKQYKYEIGLINSTNGIQTHIKSDICQSLFRNFIIFSFNDISLFSSKDEFTYYCKISKLT</sequence>